<comment type="similarity">
    <text evidence="6">Belongs to the class-IV pyridoxal-phosphate-dependent aminotransferase family.</text>
</comment>
<organism evidence="18 19">
    <name type="scientific">Natronoflexus pectinivorans</name>
    <dbReference type="NCBI Taxonomy" id="682526"/>
    <lineage>
        <taxon>Bacteria</taxon>
        <taxon>Pseudomonadati</taxon>
        <taxon>Bacteroidota</taxon>
        <taxon>Bacteroidia</taxon>
        <taxon>Marinilabiliales</taxon>
        <taxon>Marinilabiliaceae</taxon>
        <taxon>Natronoflexus</taxon>
    </lineage>
</organism>
<dbReference type="NCBIfam" id="TIGR01123">
    <property type="entry name" value="ilvE_II"/>
    <property type="match status" value="1"/>
</dbReference>
<dbReference type="OrthoDB" id="9804984at2"/>
<keyword evidence="10" id="KW-0028">Amino-acid biosynthesis</keyword>
<dbReference type="PIRSF" id="PIRSF006468">
    <property type="entry name" value="BCAT1"/>
    <property type="match status" value="1"/>
</dbReference>
<evidence type="ECO:0000313" key="19">
    <source>
        <dbReference type="Proteomes" id="UP000295221"/>
    </source>
</evidence>
<dbReference type="PANTHER" id="PTHR42825:SF2">
    <property type="entry name" value="BRANCHED-CHAIN-AMINO-ACID AMINOTRANSFERASE 3, CHLOROPLASTIC-RELATED"/>
    <property type="match status" value="1"/>
</dbReference>
<evidence type="ECO:0000256" key="13">
    <source>
        <dbReference type="ARBA" id="ARBA00023304"/>
    </source>
</evidence>
<reference evidence="18 19" key="1">
    <citation type="submission" date="2019-03" db="EMBL/GenBank/DDBJ databases">
        <title>Genomic Encyclopedia of Type Strains, Phase IV (KMG-IV): sequencing the most valuable type-strain genomes for metagenomic binning, comparative biology and taxonomic classification.</title>
        <authorList>
            <person name="Goeker M."/>
        </authorList>
    </citation>
    <scope>NUCLEOTIDE SEQUENCE [LARGE SCALE GENOMIC DNA]</scope>
    <source>
        <strain evidence="18 19">DSM 24179</strain>
    </source>
</reference>
<comment type="catalytic activity">
    <reaction evidence="16">
        <text>L-leucine + 2-oxoglutarate = 4-methyl-2-oxopentanoate + L-glutamate</text>
        <dbReference type="Rhea" id="RHEA:18321"/>
        <dbReference type="ChEBI" id="CHEBI:16810"/>
        <dbReference type="ChEBI" id="CHEBI:17865"/>
        <dbReference type="ChEBI" id="CHEBI:29985"/>
        <dbReference type="ChEBI" id="CHEBI:57427"/>
        <dbReference type="EC" id="2.6.1.42"/>
    </reaction>
</comment>
<dbReference type="GO" id="GO:0009097">
    <property type="term" value="P:isoleucine biosynthetic process"/>
    <property type="evidence" value="ECO:0007669"/>
    <property type="project" value="UniProtKB-UniPathway"/>
</dbReference>
<evidence type="ECO:0000256" key="6">
    <source>
        <dbReference type="ARBA" id="ARBA00009320"/>
    </source>
</evidence>
<evidence type="ECO:0000256" key="8">
    <source>
        <dbReference type="ARBA" id="ARBA00018179"/>
    </source>
</evidence>
<dbReference type="InterPro" id="IPR005786">
    <property type="entry name" value="B_amino_transII"/>
</dbReference>
<evidence type="ECO:0000256" key="17">
    <source>
        <dbReference type="PIRSR" id="PIRSR006468-1"/>
    </source>
</evidence>
<comment type="pathway">
    <text evidence="4">Amino-acid biosynthesis; L-valine biosynthesis; L-valine from pyruvate: step 4/4.</text>
</comment>
<evidence type="ECO:0000256" key="11">
    <source>
        <dbReference type="ARBA" id="ARBA00022679"/>
    </source>
</evidence>
<dbReference type="GO" id="GO:0004084">
    <property type="term" value="F:branched-chain-amino-acid transaminase activity"/>
    <property type="evidence" value="ECO:0007669"/>
    <property type="project" value="UniProtKB-EC"/>
</dbReference>
<dbReference type="Pfam" id="PF01063">
    <property type="entry name" value="Aminotran_4"/>
    <property type="match status" value="1"/>
</dbReference>
<dbReference type="NCBIfam" id="NF009897">
    <property type="entry name" value="PRK13357.1"/>
    <property type="match status" value="1"/>
</dbReference>
<evidence type="ECO:0000256" key="2">
    <source>
        <dbReference type="ARBA" id="ARBA00003109"/>
    </source>
</evidence>
<keyword evidence="9 18" id="KW-0032">Aminotransferase</keyword>
<keyword evidence="11 18" id="KW-0808">Transferase</keyword>
<dbReference type="EC" id="2.6.1.42" evidence="7"/>
<dbReference type="InterPro" id="IPR043131">
    <property type="entry name" value="BCAT-like_N"/>
</dbReference>
<sequence>MTGEIDWGNLSFTFTKTDYNVRCYYRDGKWGELETSSSEMISMHMAATCLHYGQEAFEGLKAFRGKDGKIRIFRLEDNAKRMASSADGIMMARVPDEIFIEAVKKVVSLNKRFVPPMESGASLYIRPLLIGTGPKVGVSPADEYLFMVFVTPVGPYFKEGFKPTNLMITRKYDRAAPNGTGSIKVGGNYAASLVSGNLAKEKGYSAVLYLDSKEKKYIDECGPANFFGIKNNTYITPESKSVLPSITNKSLIALAEDLGLKTERRPVPYEELETFEEVGACGTAAVISPVAKIDDLDNGKSYVYSKDGNPGPISVKLYNKLRAIQYGEEPDKFGWITLIEE</sequence>
<dbReference type="SUPFAM" id="SSF56752">
    <property type="entry name" value="D-aminoacid aminotransferase-like PLP-dependent enzymes"/>
    <property type="match status" value="1"/>
</dbReference>
<name>A0A4V2RX18_9BACT</name>
<evidence type="ECO:0000256" key="10">
    <source>
        <dbReference type="ARBA" id="ARBA00022605"/>
    </source>
</evidence>
<keyword evidence="12" id="KW-0663">Pyridoxal phosphate</keyword>
<dbReference type="InterPro" id="IPR033939">
    <property type="entry name" value="BCAT_family"/>
</dbReference>
<comment type="catalytic activity">
    <reaction evidence="14">
        <text>L-valine + 2-oxoglutarate = 3-methyl-2-oxobutanoate + L-glutamate</text>
        <dbReference type="Rhea" id="RHEA:24813"/>
        <dbReference type="ChEBI" id="CHEBI:11851"/>
        <dbReference type="ChEBI" id="CHEBI:16810"/>
        <dbReference type="ChEBI" id="CHEBI:29985"/>
        <dbReference type="ChEBI" id="CHEBI:57762"/>
        <dbReference type="EC" id="2.6.1.42"/>
    </reaction>
</comment>
<comment type="function">
    <text evidence="2">Acts on leucine, isoleucine and valine.</text>
</comment>
<keyword evidence="13" id="KW-0100">Branched-chain amino acid biosynthesis</keyword>
<comment type="pathway">
    <text evidence="5">Amino-acid biosynthesis; L-leucine biosynthesis; L-leucine from 3-methyl-2-oxobutanoate: step 4/4.</text>
</comment>
<dbReference type="EMBL" id="SLWK01000001">
    <property type="protein sequence ID" value="TCO11051.1"/>
    <property type="molecule type" value="Genomic_DNA"/>
</dbReference>
<evidence type="ECO:0000256" key="5">
    <source>
        <dbReference type="ARBA" id="ARBA00005072"/>
    </source>
</evidence>
<evidence type="ECO:0000313" key="18">
    <source>
        <dbReference type="EMBL" id="TCO11051.1"/>
    </source>
</evidence>
<proteinExistence type="inferred from homology"/>
<protein>
    <recommendedName>
        <fullName evidence="8">Branched-chain-amino-acid aminotransferase</fullName>
        <ecNumber evidence="7">2.6.1.42</ecNumber>
    </recommendedName>
</protein>
<dbReference type="AlphaFoldDB" id="A0A4V2RX18"/>
<dbReference type="FunFam" id="3.20.10.10:FF:000006">
    <property type="entry name" value="Branched-chain amino acid aminotransferase"/>
    <property type="match status" value="1"/>
</dbReference>
<dbReference type="UniPathway" id="UPA00048">
    <property type="reaction ID" value="UER00073"/>
</dbReference>
<dbReference type="InterPro" id="IPR036038">
    <property type="entry name" value="Aminotransferase-like"/>
</dbReference>
<dbReference type="InterPro" id="IPR001544">
    <property type="entry name" value="Aminotrans_IV"/>
</dbReference>
<dbReference type="Gene3D" id="3.20.10.10">
    <property type="entry name" value="D-amino Acid Aminotransferase, subunit A, domain 2"/>
    <property type="match status" value="1"/>
</dbReference>
<dbReference type="Gene3D" id="3.30.470.10">
    <property type="match status" value="1"/>
</dbReference>
<dbReference type="Proteomes" id="UP000295221">
    <property type="component" value="Unassembled WGS sequence"/>
</dbReference>
<dbReference type="UniPathway" id="UPA00049">
    <property type="reaction ID" value="UER00062"/>
</dbReference>
<comment type="caution">
    <text evidence="18">The sequence shown here is derived from an EMBL/GenBank/DDBJ whole genome shotgun (WGS) entry which is preliminary data.</text>
</comment>
<comment type="cofactor">
    <cofactor evidence="1">
        <name>pyridoxal 5'-phosphate</name>
        <dbReference type="ChEBI" id="CHEBI:597326"/>
    </cofactor>
</comment>
<evidence type="ECO:0000256" key="9">
    <source>
        <dbReference type="ARBA" id="ARBA00022576"/>
    </source>
</evidence>
<evidence type="ECO:0000256" key="16">
    <source>
        <dbReference type="ARBA" id="ARBA00049229"/>
    </source>
</evidence>
<gene>
    <name evidence="18" type="ORF">EV194_101685</name>
</gene>
<accession>A0A4V2RX18</accession>
<keyword evidence="19" id="KW-1185">Reference proteome</keyword>
<evidence type="ECO:0000256" key="1">
    <source>
        <dbReference type="ARBA" id="ARBA00001933"/>
    </source>
</evidence>
<dbReference type="PANTHER" id="PTHR42825">
    <property type="entry name" value="AMINO ACID AMINOTRANSFERASE"/>
    <property type="match status" value="1"/>
</dbReference>
<dbReference type="UniPathway" id="UPA00047">
    <property type="reaction ID" value="UER00058"/>
</dbReference>
<dbReference type="GO" id="GO:0009098">
    <property type="term" value="P:L-leucine biosynthetic process"/>
    <property type="evidence" value="ECO:0007669"/>
    <property type="project" value="UniProtKB-UniPathway"/>
</dbReference>
<evidence type="ECO:0000256" key="4">
    <source>
        <dbReference type="ARBA" id="ARBA00004931"/>
    </source>
</evidence>
<comment type="pathway">
    <text evidence="3">Amino-acid biosynthesis; L-isoleucine biosynthesis; L-isoleucine from 2-oxobutanoate: step 4/4.</text>
</comment>
<comment type="catalytic activity">
    <reaction evidence="15">
        <text>L-isoleucine + 2-oxoglutarate = (S)-3-methyl-2-oxopentanoate + L-glutamate</text>
        <dbReference type="Rhea" id="RHEA:24801"/>
        <dbReference type="ChEBI" id="CHEBI:16810"/>
        <dbReference type="ChEBI" id="CHEBI:29985"/>
        <dbReference type="ChEBI" id="CHEBI:35146"/>
        <dbReference type="ChEBI" id="CHEBI:58045"/>
        <dbReference type="EC" id="2.6.1.42"/>
    </reaction>
</comment>
<dbReference type="CDD" id="cd01557">
    <property type="entry name" value="BCAT_beta_family"/>
    <property type="match status" value="1"/>
</dbReference>
<dbReference type="FunFam" id="3.30.470.10:FF:000004">
    <property type="entry name" value="Branched-chain-amino-acid aminotransferase"/>
    <property type="match status" value="1"/>
</dbReference>
<evidence type="ECO:0000256" key="14">
    <source>
        <dbReference type="ARBA" id="ARBA00048212"/>
    </source>
</evidence>
<feature type="modified residue" description="N6-(pyridoxal phosphate)lysine" evidence="17">
    <location>
        <position position="184"/>
    </location>
</feature>
<evidence type="ECO:0000256" key="3">
    <source>
        <dbReference type="ARBA" id="ARBA00004824"/>
    </source>
</evidence>
<evidence type="ECO:0000256" key="7">
    <source>
        <dbReference type="ARBA" id="ARBA00013053"/>
    </source>
</evidence>
<dbReference type="GO" id="GO:0009099">
    <property type="term" value="P:L-valine biosynthetic process"/>
    <property type="evidence" value="ECO:0007669"/>
    <property type="project" value="UniProtKB-UniPathway"/>
</dbReference>
<evidence type="ECO:0000256" key="15">
    <source>
        <dbReference type="ARBA" id="ARBA00048798"/>
    </source>
</evidence>
<evidence type="ECO:0000256" key="12">
    <source>
        <dbReference type="ARBA" id="ARBA00022898"/>
    </source>
</evidence>
<dbReference type="InterPro" id="IPR043132">
    <property type="entry name" value="BCAT-like_C"/>
</dbReference>
<dbReference type="RefSeq" id="WP_132432051.1">
    <property type="nucleotide sequence ID" value="NZ_SLWK01000001.1"/>
</dbReference>